<dbReference type="UniPathway" id="UPA00241">
    <property type="reaction ID" value="UER00356"/>
</dbReference>
<evidence type="ECO:0000256" key="7">
    <source>
        <dbReference type="SAM" id="MobiDB-lite"/>
    </source>
</evidence>
<evidence type="ECO:0000256" key="3">
    <source>
        <dbReference type="ARBA" id="ARBA00022840"/>
    </source>
</evidence>
<dbReference type="PROSITE" id="PS51219">
    <property type="entry name" value="DPCK"/>
    <property type="match status" value="1"/>
</dbReference>
<feature type="binding site" evidence="5">
    <location>
        <begin position="68"/>
        <end position="73"/>
    </location>
    <ligand>
        <name>ATP</name>
        <dbReference type="ChEBI" id="CHEBI:30616"/>
    </ligand>
</feature>
<dbReference type="AlphaFoldDB" id="A0A1P8WAF9"/>
<feature type="region of interest" description="Disordered" evidence="7">
    <location>
        <begin position="1"/>
        <end position="24"/>
    </location>
</feature>
<dbReference type="SUPFAM" id="SSF52540">
    <property type="entry name" value="P-loop containing nucleoside triphosphate hydrolases"/>
    <property type="match status" value="1"/>
</dbReference>
<evidence type="ECO:0000256" key="1">
    <source>
        <dbReference type="ARBA" id="ARBA00009018"/>
    </source>
</evidence>
<keyword evidence="4 5" id="KW-0173">Coenzyme A biosynthesis</keyword>
<dbReference type="PANTHER" id="PTHR10695:SF46">
    <property type="entry name" value="BIFUNCTIONAL COENZYME A SYNTHASE-RELATED"/>
    <property type="match status" value="1"/>
</dbReference>
<keyword evidence="2 5" id="KW-0547">Nucleotide-binding</keyword>
<dbReference type="Pfam" id="PF01121">
    <property type="entry name" value="CoaE"/>
    <property type="match status" value="1"/>
</dbReference>
<dbReference type="PANTHER" id="PTHR10695">
    <property type="entry name" value="DEPHOSPHO-COA KINASE-RELATED"/>
    <property type="match status" value="1"/>
</dbReference>
<organism evidence="8 9">
    <name type="scientific">Fuerstiella marisgermanici</name>
    <dbReference type="NCBI Taxonomy" id="1891926"/>
    <lineage>
        <taxon>Bacteria</taxon>
        <taxon>Pseudomonadati</taxon>
        <taxon>Planctomycetota</taxon>
        <taxon>Planctomycetia</taxon>
        <taxon>Planctomycetales</taxon>
        <taxon>Planctomycetaceae</taxon>
        <taxon>Fuerstiella</taxon>
    </lineage>
</organism>
<dbReference type="GO" id="GO:0015937">
    <property type="term" value="P:coenzyme A biosynthetic process"/>
    <property type="evidence" value="ECO:0007669"/>
    <property type="project" value="UniProtKB-UniRule"/>
</dbReference>
<dbReference type="NCBIfam" id="TIGR00152">
    <property type="entry name" value="dephospho-CoA kinase"/>
    <property type="match status" value="1"/>
</dbReference>
<dbReference type="GO" id="GO:0004140">
    <property type="term" value="F:dephospho-CoA kinase activity"/>
    <property type="evidence" value="ECO:0007669"/>
    <property type="project" value="UniProtKB-UniRule"/>
</dbReference>
<protein>
    <recommendedName>
        <fullName evidence="5 6">Dephospho-CoA kinase</fullName>
        <ecNumber evidence="5 6">2.7.1.24</ecNumber>
    </recommendedName>
    <alternativeName>
        <fullName evidence="5">Dephosphocoenzyme A kinase</fullName>
    </alternativeName>
</protein>
<dbReference type="HAMAP" id="MF_00376">
    <property type="entry name" value="Dephospho_CoA_kinase"/>
    <property type="match status" value="1"/>
</dbReference>
<dbReference type="EC" id="2.7.1.24" evidence="5 6"/>
<evidence type="ECO:0000313" key="9">
    <source>
        <dbReference type="Proteomes" id="UP000187735"/>
    </source>
</evidence>
<evidence type="ECO:0000256" key="4">
    <source>
        <dbReference type="ARBA" id="ARBA00022993"/>
    </source>
</evidence>
<sequence length="260" mass="28810">MRRRIPSAKSTPPHRSSHSFATANSKRTHFDVSTSHKFFRSGFALTDRFPNPAASRQTPVVGILGGVGSGKSSVIRQVTGIQFHIIDADRTGHELLDNPEIQTALRSRFGDDVFKHDGAVDRSQLAKRVFGDSPEHEESRLALNEIIHPAIRRNINTEIDSASRDVDAVILDAALLLEGGWDAKCDWLIFVDTPLAIRQERVRDNRGWSAEELAKREASQWSIEAKKERADFVVDNSGSIDHAAAQMKHVLSSLLSTGSR</sequence>
<dbReference type="Gene3D" id="3.40.50.300">
    <property type="entry name" value="P-loop containing nucleotide triphosphate hydrolases"/>
    <property type="match status" value="1"/>
</dbReference>
<dbReference type="GO" id="GO:0005737">
    <property type="term" value="C:cytoplasm"/>
    <property type="evidence" value="ECO:0007669"/>
    <property type="project" value="UniProtKB-SubCell"/>
</dbReference>
<comment type="pathway">
    <text evidence="5">Cofactor biosynthesis; coenzyme A biosynthesis; CoA from (R)-pantothenate: step 5/5.</text>
</comment>
<comment type="subcellular location">
    <subcellularLocation>
        <location evidence="5">Cytoplasm</location>
    </subcellularLocation>
</comment>
<keyword evidence="5 8" id="KW-0418">Kinase</keyword>
<evidence type="ECO:0000256" key="2">
    <source>
        <dbReference type="ARBA" id="ARBA00022741"/>
    </source>
</evidence>
<keyword evidence="3 5" id="KW-0067">ATP-binding</keyword>
<evidence type="ECO:0000313" key="8">
    <source>
        <dbReference type="EMBL" id="APZ91024.1"/>
    </source>
</evidence>
<feature type="compositionally biased region" description="Polar residues" evidence="7">
    <location>
        <begin position="8"/>
        <end position="24"/>
    </location>
</feature>
<evidence type="ECO:0000256" key="6">
    <source>
        <dbReference type="NCBIfam" id="TIGR00152"/>
    </source>
</evidence>
<dbReference type="KEGG" id="fmr:Fuma_00608"/>
<comment type="catalytic activity">
    <reaction evidence="5">
        <text>3'-dephospho-CoA + ATP = ADP + CoA + H(+)</text>
        <dbReference type="Rhea" id="RHEA:18245"/>
        <dbReference type="ChEBI" id="CHEBI:15378"/>
        <dbReference type="ChEBI" id="CHEBI:30616"/>
        <dbReference type="ChEBI" id="CHEBI:57287"/>
        <dbReference type="ChEBI" id="CHEBI:57328"/>
        <dbReference type="ChEBI" id="CHEBI:456216"/>
        <dbReference type="EC" id="2.7.1.24"/>
    </reaction>
</comment>
<dbReference type="STRING" id="1891926.Fuma_00608"/>
<name>A0A1P8WAF9_9PLAN</name>
<dbReference type="GO" id="GO:0005524">
    <property type="term" value="F:ATP binding"/>
    <property type="evidence" value="ECO:0007669"/>
    <property type="project" value="UniProtKB-UniRule"/>
</dbReference>
<dbReference type="InterPro" id="IPR001977">
    <property type="entry name" value="Depp_CoAkinase"/>
</dbReference>
<evidence type="ECO:0000256" key="5">
    <source>
        <dbReference type="HAMAP-Rule" id="MF_00376"/>
    </source>
</evidence>
<reference evidence="8 9" key="1">
    <citation type="journal article" date="2016" name="Front. Microbiol.">
        <title>Fuerstia marisgermanicae gen. nov., sp. nov., an Unusual Member of the Phylum Planctomycetes from the German Wadden Sea.</title>
        <authorList>
            <person name="Kohn T."/>
            <person name="Heuer A."/>
            <person name="Jogler M."/>
            <person name="Vollmers J."/>
            <person name="Boedeker C."/>
            <person name="Bunk B."/>
            <person name="Rast P."/>
            <person name="Borchert D."/>
            <person name="Glockner I."/>
            <person name="Freese H.M."/>
            <person name="Klenk H.P."/>
            <person name="Overmann J."/>
            <person name="Kaster A.K."/>
            <person name="Rohde M."/>
            <person name="Wiegand S."/>
            <person name="Jogler C."/>
        </authorList>
    </citation>
    <scope>NUCLEOTIDE SEQUENCE [LARGE SCALE GENOMIC DNA]</scope>
    <source>
        <strain evidence="8 9">NH11</strain>
    </source>
</reference>
<gene>
    <name evidence="5 8" type="primary">coaE</name>
    <name evidence="8" type="ORF">Fuma_00608</name>
</gene>
<dbReference type="EMBL" id="CP017641">
    <property type="protein sequence ID" value="APZ91024.1"/>
    <property type="molecule type" value="Genomic_DNA"/>
</dbReference>
<dbReference type="CDD" id="cd02022">
    <property type="entry name" value="DPCK"/>
    <property type="match status" value="1"/>
</dbReference>
<keyword evidence="5 8" id="KW-0808">Transferase</keyword>
<proteinExistence type="inferred from homology"/>
<keyword evidence="9" id="KW-1185">Reference proteome</keyword>
<comment type="function">
    <text evidence="5">Catalyzes the phosphorylation of the 3'-hydroxyl group of dephosphocoenzyme A to form coenzyme A.</text>
</comment>
<comment type="similarity">
    <text evidence="1 5">Belongs to the CoaE family.</text>
</comment>
<accession>A0A1P8WAF9</accession>
<dbReference type="Proteomes" id="UP000187735">
    <property type="component" value="Chromosome"/>
</dbReference>
<keyword evidence="5" id="KW-0963">Cytoplasm</keyword>
<dbReference type="InterPro" id="IPR027417">
    <property type="entry name" value="P-loop_NTPase"/>
</dbReference>